<dbReference type="EMBL" id="JASPKZ010005291">
    <property type="protein sequence ID" value="KAJ9588968.1"/>
    <property type="molecule type" value="Genomic_DNA"/>
</dbReference>
<dbReference type="InterPro" id="IPR016024">
    <property type="entry name" value="ARM-type_fold"/>
</dbReference>
<protein>
    <recommendedName>
        <fullName evidence="9">RRP12-like protein</fullName>
    </recommendedName>
</protein>
<feature type="compositionally biased region" description="Polar residues" evidence="4">
    <location>
        <begin position="1180"/>
        <end position="1189"/>
    </location>
</feature>
<dbReference type="Pfam" id="PF25772">
    <property type="entry name" value="HEAT_RRP12_N"/>
    <property type="match status" value="1"/>
</dbReference>
<dbReference type="InterPro" id="IPR012978">
    <property type="entry name" value="HEAT_RRP12"/>
</dbReference>
<proteinExistence type="inferred from homology"/>
<feature type="region of interest" description="Disordered" evidence="4">
    <location>
        <begin position="1033"/>
        <end position="1080"/>
    </location>
</feature>
<name>A0AAD8A041_DIPPU</name>
<dbReference type="Gene3D" id="1.25.10.10">
    <property type="entry name" value="Leucine-rich Repeat Variant"/>
    <property type="match status" value="2"/>
</dbReference>
<feature type="compositionally biased region" description="Basic and acidic residues" evidence="4">
    <location>
        <begin position="1151"/>
        <end position="1160"/>
    </location>
</feature>
<feature type="domain" description="RRP12 HEAT" evidence="5">
    <location>
        <begin position="418"/>
        <end position="689"/>
    </location>
</feature>
<comment type="caution">
    <text evidence="7">The sequence shown here is derived from an EMBL/GenBank/DDBJ whole genome shotgun (WGS) entry which is preliminary data.</text>
</comment>
<feature type="region of interest" description="Disordered" evidence="4">
    <location>
        <begin position="1"/>
        <end position="29"/>
    </location>
</feature>
<evidence type="ECO:0000313" key="7">
    <source>
        <dbReference type="EMBL" id="KAJ9588968.1"/>
    </source>
</evidence>
<evidence type="ECO:0008006" key="9">
    <source>
        <dbReference type="Google" id="ProtNLM"/>
    </source>
</evidence>
<evidence type="ECO:0000256" key="2">
    <source>
        <dbReference type="ARBA" id="ARBA00007690"/>
    </source>
</evidence>
<accession>A0AAD8A041</accession>
<dbReference type="SUPFAM" id="SSF48371">
    <property type="entry name" value="ARM repeat"/>
    <property type="match status" value="1"/>
</dbReference>
<dbReference type="InterPro" id="IPR011989">
    <property type="entry name" value="ARM-like"/>
</dbReference>
<organism evidence="7 8">
    <name type="scientific">Diploptera punctata</name>
    <name type="common">Pacific beetle cockroach</name>
    <dbReference type="NCBI Taxonomy" id="6984"/>
    <lineage>
        <taxon>Eukaryota</taxon>
        <taxon>Metazoa</taxon>
        <taxon>Ecdysozoa</taxon>
        <taxon>Arthropoda</taxon>
        <taxon>Hexapoda</taxon>
        <taxon>Insecta</taxon>
        <taxon>Pterygota</taxon>
        <taxon>Neoptera</taxon>
        <taxon>Polyneoptera</taxon>
        <taxon>Dictyoptera</taxon>
        <taxon>Blattodea</taxon>
        <taxon>Blaberoidea</taxon>
        <taxon>Blaberidae</taxon>
        <taxon>Diplopterinae</taxon>
        <taxon>Diploptera</taxon>
    </lineage>
</organism>
<evidence type="ECO:0000256" key="3">
    <source>
        <dbReference type="ARBA" id="ARBA00023242"/>
    </source>
</evidence>
<dbReference type="PANTHER" id="PTHR48287:SF1">
    <property type="entry name" value="ARM REPEAT SUPERFAMILY PROTEIN"/>
    <property type="match status" value="1"/>
</dbReference>
<dbReference type="PANTHER" id="PTHR48287">
    <property type="entry name" value="ARM REPEAT SUPERFAMILY PROTEIN"/>
    <property type="match status" value="1"/>
</dbReference>
<dbReference type="GO" id="GO:0005634">
    <property type="term" value="C:nucleus"/>
    <property type="evidence" value="ECO:0007669"/>
    <property type="project" value="UniProtKB-SubCell"/>
</dbReference>
<keyword evidence="8" id="KW-1185">Reference proteome</keyword>
<dbReference type="Pfam" id="PF08161">
    <property type="entry name" value="RRP12_HEAT"/>
    <property type="match status" value="1"/>
</dbReference>
<dbReference type="InterPro" id="IPR057860">
    <property type="entry name" value="HEAT_RRP12_N"/>
</dbReference>
<evidence type="ECO:0000259" key="6">
    <source>
        <dbReference type="Pfam" id="PF25772"/>
    </source>
</evidence>
<gene>
    <name evidence="7" type="ORF">L9F63_017728</name>
</gene>
<evidence type="ECO:0000256" key="4">
    <source>
        <dbReference type="SAM" id="MobiDB-lite"/>
    </source>
</evidence>
<feature type="region of interest" description="Disordered" evidence="4">
    <location>
        <begin position="1144"/>
        <end position="1214"/>
    </location>
</feature>
<evidence type="ECO:0000259" key="5">
    <source>
        <dbReference type="Pfam" id="PF08161"/>
    </source>
</evidence>
<sequence length="1282" mass="143701">MGNFRPRVKGKGKRWRKGHSSSSNPETKKYRDVAKCSFFQENPGEGNLTSDALKKHNAILGSKHEFSDDEDGEKTFDGTLKSFKTFASNWTECSNVSFNRLLNGFRSDSAIHKEMLALLAAVTEVIKSNGGKETSVEYLGALMTVLEGCESEESLSAALQLLGMVIKNVPVSVLRLKYAEMSKNFIEFLGKFSESDNTSILRSLIGCLSVLLRAQEAVLWSSSSTLQAFDSILAYTVHTKPKVRKAAQHAVCAILKGSNFMLGDDVLEYHPGAVHVAKYLIQQIESSKSLGGSTTTLHILSLLKEILGTFPKPQLKSACESILKIMTLGNLLVTSCGMQALYGLFVSRPPASRLSPQLNAQLISALYDYQPSPSDTQPTIAWLTVMQDAYINLGKSDLGLCVANLMKLFSTVMQLLLSDKSEVMNTATLTLQAVTEDCIALACSPMVYNSYRVTLAKIFGVVEAGLTYQYHSSWHNVLHIIATWYRIGGDTCKDFMSTSLKNLGELRDSYKFSNVNEVEFAVGQAIRSMGPETVLSAIPLEITGEEINYEFKRSWLLPILKQNISSDKLEFFIKYFLPIATICRKKIAILSSKNDGIGSHSYDLLQSQIWSLLPCFCNNPQDLKSSFKLIAKILGTALGEYKELRLDTLSALRRLITSSLDAKNEENINEISRFAKNYLPILFNLYTTKAKGTDEEGQRLAAYETIKVYLKVTDAGHCHDLFDRAVQKLDEENIDAHTKESIFDLLRALLPYEDTSRIGQLFSCCETRLSNTKNHHEQKKAYRILEELCANDSEECKKFVNENLMNLEKLLIDSLSTSAAPCKGPRLRCLIHLIKKLDNTNMDILKQIIPEAILCCKDINERCRTAAFNLLVEIGKLMLADSDKSQEDIIREYLRLLMAGLAGSPTLITATILALARAVHEYKDIMPFDLVQLVLENVCLLMTTSTREIVSSSLSFVKMFLTTFSYDEVVQEISTIVKSLTGMTEDCKRHFRVPTRNLLDRLVRKFGYDVISSMVPKSDESTQKRLNNLRKIQARKNKLRSREEKDESDEDMFKIQSHPKSIEEVLAESEESDVEDEEIKSKKIKKKSKTWIEENVDDIIDFTDTTVVKKITATNPGIQNNPIMEKKKKSSEFKIAADGRLIITENSDDESTGKRKRDVDSDSEDEKPRNIPLARKRKLSISTDASETASKYRAGGVGIHRPTKMAKRSVSTGVEYRAKKAKGDVKKKGKPDPYAYVPLSRKMLNKRKQKKQAGQFAGFCRAAHKGAKKGAVFRKKNVSKRN</sequence>
<comment type="similarity">
    <text evidence="2">Belongs to the RRP12 family.</text>
</comment>
<feature type="compositionally biased region" description="Basic residues" evidence="4">
    <location>
        <begin position="1"/>
        <end position="19"/>
    </location>
</feature>
<evidence type="ECO:0000256" key="1">
    <source>
        <dbReference type="ARBA" id="ARBA00004123"/>
    </source>
</evidence>
<reference evidence="7" key="1">
    <citation type="journal article" date="2023" name="IScience">
        <title>Live-bearing cockroach genome reveals convergent evolutionary mechanisms linked to viviparity in insects and beyond.</title>
        <authorList>
            <person name="Fouks B."/>
            <person name="Harrison M.C."/>
            <person name="Mikhailova A.A."/>
            <person name="Marchal E."/>
            <person name="English S."/>
            <person name="Carruthers M."/>
            <person name="Jennings E.C."/>
            <person name="Chiamaka E.L."/>
            <person name="Frigard R.A."/>
            <person name="Pippel M."/>
            <person name="Attardo G.M."/>
            <person name="Benoit J.B."/>
            <person name="Bornberg-Bauer E."/>
            <person name="Tobe S.S."/>
        </authorList>
    </citation>
    <scope>NUCLEOTIDE SEQUENCE</scope>
    <source>
        <strain evidence="7">Stay&amp;Tobe</strain>
    </source>
</reference>
<comment type="subcellular location">
    <subcellularLocation>
        <location evidence="1">Nucleus</location>
    </subcellularLocation>
</comment>
<dbReference type="InterPro" id="IPR052087">
    <property type="entry name" value="RRP12"/>
</dbReference>
<feature type="domain" description="RRP12 N-terminal HEAT" evidence="6">
    <location>
        <begin position="106"/>
        <end position="345"/>
    </location>
</feature>
<keyword evidence="3" id="KW-0539">Nucleus</keyword>
<dbReference type="Proteomes" id="UP001233999">
    <property type="component" value="Unassembled WGS sequence"/>
</dbReference>
<reference evidence="7" key="2">
    <citation type="submission" date="2023-05" db="EMBL/GenBank/DDBJ databases">
        <authorList>
            <person name="Fouks B."/>
        </authorList>
    </citation>
    <scope>NUCLEOTIDE SEQUENCE</scope>
    <source>
        <strain evidence="7">Stay&amp;Tobe</strain>
        <tissue evidence="7">Testes</tissue>
    </source>
</reference>
<feature type="compositionally biased region" description="Acidic residues" evidence="4">
    <location>
        <begin position="1065"/>
        <end position="1078"/>
    </location>
</feature>
<evidence type="ECO:0000313" key="8">
    <source>
        <dbReference type="Proteomes" id="UP001233999"/>
    </source>
</evidence>